<sequence>MFAVKRKLKLNKQEESILAQHAGFSRFVYNYGLDLFWQSIDVKASDSKRIREIKKCFTNITKKRPEYEWTLNLSSTVYQSAFQHLQLAFSNWRKGISKAPVFKSKKDGQSFTVYNCNGVSIVPTGKKIKLPSLGTFRLQERLKESNCAQTFTISKEADGWYVSFSVEAEHIPPIMHEIVEPIGIDLGVKTFATISDRTTLEAPLPYKEAKAKLGRFQYHNRNKQFGNRKKGIQTSNNAKKYFQKLAKRHQRIANKRKDFLHKSTTRICKKYAHVRIEDLNVAGMIANSKLSKAVSDLGFYEFRRQLEYKAPVFGTKLDIVDRWYPSSKQCRMCKQKNDDLKLSDRIFVCLNPACGHTEDRDLHAALNLAQVPEEHISSRVGTIRT</sequence>
<feature type="domain" description="Cas12f1-like TNB" evidence="8">
    <location>
        <begin position="299"/>
        <end position="368"/>
    </location>
</feature>
<proteinExistence type="inferred from homology"/>
<dbReference type="NCBIfam" id="TIGR01766">
    <property type="entry name" value="IS200/IS605 family accessory protein TnpB-like domain"/>
    <property type="match status" value="1"/>
</dbReference>
<name>A0A8J7BWG7_9CYAN</name>
<dbReference type="GO" id="GO:0046872">
    <property type="term" value="F:metal ion binding"/>
    <property type="evidence" value="ECO:0007669"/>
    <property type="project" value="UniProtKB-KW"/>
</dbReference>
<reference evidence="10" key="1">
    <citation type="submission" date="2020-09" db="EMBL/GenBank/DDBJ databases">
        <title>Iningainema tapete sp. nov. (Scytonemataceae, Cyanobacteria) from greenhouses in central Florida (USA) produces two types of nodularin with biosynthetic potential for microcystin-LR and anabaenopeptins.</title>
        <authorList>
            <person name="Berthold D.E."/>
            <person name="Lefler F.W."/>
            <person name="Huang I.-S."/>
            <person name="Abdulla H."/>
            <person name="Zimba P.V."/>
            <person name="Laughinghouse H.D. IV."/>
        </authorList>
    </citation>
    <scope>NUCLEOTIDE SEQUENCE</scope>
    <source>
        <strain evidence="10">BLCCT55</strain>
    </source>
</reference>
<evidence type="ECO:0000256" key="5">
    <source>
        <dbReference type="ARBA" id="ARBA00023125"/>
    </source>
</evidence>
<keyword evidence="4" id="KW-0862">Zinc</keyword>
<gene>
    <name evidence="10" type="primary">tnpB</name>
    <name evidence="10" type="ORF">ICL16_06655</name>
</gene>
<dbReference type="GO" id="GO:0032196">
    <property type="term" value="P:transposition"/>
    <property type="evidence" value="ECO:0007669"/>
    <property type="project" value="UniProtKB-KW"/>
</dbReference>
<evidence type="ECO:0000259" key="7">
    <source>
        <dbReference type="Pfam" id="PF01385"/>
    </source>
</evidence>
<accession>A0A8J7BWG7</accession>
<dbReference type="EMBL" id="JACXAE010000028">
    <property type="protein sequence ID" value="MBD2771782.1"/>
    <property type="molecule type" value="Genomic_DNA"/>
</dbReference>
<evidence type="ECO:0000259" key="9">
    <source>
        <dbReference type="Pfam" id="PF12323"/>
    </source>
</evidence>
<evidence type="ECO:0000256" key="2">
    <source>
        <dbReference type="ARBA" id="ARBA00022578"/>
    </source>
</evidence>
<dbReference type="GO" id="GO:0006310">
    <property type="term" value="P:DNA recombination"/>
    <property type="evidence" value="ECO:0007669"/>
    <property type="project" value="UniProtKB-KW"/>
</dbReference>
<keyword evidence="6" id="KW-0233">DNA recombination</keyword>
<dbReference type="AlphaFoldDB" id="A0A8J7BWG7"/>
<dbReference type="Pfam" id="PF07282">
    <property type="entry name" value="Cas12f1-like_TNB"/>
    <property type="match status" value="1"/>
</dbReference>
<dbReference type="InterPro" id="IPR021027">
    <property type="entry name" value="Transposase_put_HTH"/>
</dbReference>
<keyword evidence="11" id="KW-1185">Reference proteome</keyword>
<evidence type="ECO:0000256" key="6">
    <source>
        <dbReference type="ARBA" id="ARBA00023172"/>
    </source>
</evidence>
<evidence type="ECO:0000256" key="1">
    <source>
        <dbReference type="ARBA" id="ARBA00008761"/>
    </source>
</evidence>
<feature type="domain" description="Probable transposase IS891/IS1136/IS1341" evidence="7">
    <location>
        <begin position="164"/>
        <end position="285"/>
    </location>
</feature>
<keyword evidence="2" id="KW-0815">Transposition</keyword>
<comment type="similarity">
    <text evidence="1">In the C-terminal section; belongs to the transposase 35 family.</text>
</comment>
<dbReference type="InterPro" id="IPR010095">
    <property type="entry name" value="Cas12f1-like_TNB"/>
</dbReference>
<keyword evidence="5" id="KW-0238">DNA-binding</keyword>
<dbReference type="Pfam" id="PF12323">
    <property type="entry name" value="HTH_OrfB_IS605"/>
    <property type="match status" value="1"/>
</dbReference>
<organism evidence="10 11">
    <name type="scientific">Iningainema tapete BLCC-T55</name>
    <dbReference type="NCBI Taxonomy" id="2748662"/>
    <lineage>
        <taxon>Bacteria</taxon>
        <taxon>Bacillati</taxon>
        <taxon>Cyanobacteriota</taxon>
        <taxon>Cyanophyceae</taxon>
        <taxon>Nostocales</taxon>
        <taxon>Scytonemataceae</taxon>
        <taxon>Iningainema tapete</taxon>
    </lineage>
</organism>
<dbReference type="NCBIfam" id="NF040570">
    <property type="entry name" value="guided_TnpB"/>
    <property type="match status" value="1"/>
</dbReference>
<protein>
    <submittedName>
        <fullName evidence="10">IS200/IS605 family element transposase accessory protein TnpB</fullName>
    </submittedName>
</protein>
<feature type="domain" description="Transposase putative helix-turn-helix" evidence="9">
    <location>
        <begin position="3"/>
        <end position="34"/>
    </location>
</feature>
<evidence type="ECO:0000313" key="11">
    <source>
        <dbReference type="Proteomes" id="UP000629098"/>
    </source>
</evidence>
<evidence type="ECO:0000256" key="3">
    <source>
        <dbReference type="ARBA" id="ARBA00022723"/>
    </source>
</evidence>
<comment type="caution">
    <text evidence="10">The sequence shown here is derived from an EMBL/GenBank/DDBJ whole genome shotgun (WGS) entry which is preliminary data.</text>
</comment>
<dbReference type="Proteomes" id="UP000629098">
    <property type="component" value="Unassembled WGS sequence"/>
</dbReference>
<keyword evidence="3" id="KW-0479">Metal-binding</keyword>
<dbReference type="GO" id="GO:0003677">
    <property type="term" value="F:DNA binding"/>
    <property type="evidence" value="ECO:0007669"/>
    <property type="project" value="UniProtKB-KW"/>
</dbReference>
<dbReference type="InterPro" id="IPR001959">
    <property type="entry name" value="Transposase"/>
</dbReference>
<dbReference type="RefSeq" id="WP_190826074.1">
    <property type="nucleotide sequence ID" value="NZ_CAWPPI010000028.1"/>
</dbReference>
<dbReference type="Pfam" id="PF01385">
    <property type="entry name" value="OrfB_IS605"/>
    <property type="match status" value="1"/>
</dbReference>
<evidence type="ECO:0000313" key="10">
    <source>
        <dbReference type="EMBL" id="MBD2771782.1"/>
    </source>
</evidence>
<evidence type="ECO:0000259" key="8">
    <source>
        <dbReference type="Pfam" id="PF07282"/>
    </source>
</evidence>
<evidence type="ECO:0000256" key="4">
    <source>
        <dbReference type="ARBA" id="ARBA00022833"/>
    </source>
</evidence>